<evidence type="ECO:0000256" key="3">
    <source>
        <dbReference type="ARBA" id="ARBA00022475"/>
    </source>
</evidence>
<protein>
    <submittedName>
        <fullName evidence="9">MFS transporter</fullName>
    </submittedName>
</protein>
<dbReference type="GO" id="GO:0005886">
    <property type="term" value="C:plasma membrane"/>
    <property type="evidence" value="ECO:0007669"/>
    <property type="project" value="UniProtKB-SubCell"/>
</dbReference>
<evidence type="ECO:0000313" key="10">
    <source>
        <dbReference type="Proteomes" id="UP000464787"/>
    </source>
</evidence>
<feature type="transmembrane region" description="Helical" evidence="7">
    <location>
        <begin position="509"/>
        <end position="532"/>
    </location>
</feature>
<reference evidence="9 10" key="1">
    <citation type="submission" date="2020-01" db="EMBL/GenBank/DDBJ databases">
        <title>Genome sequencing of strain KACC 21265.</title>
        <authorList>
            <person name="Heo J."/>
            <person name="Kim S.-J."/>
            <person name="Kim J.-S."/>
            <person name="Hong S.-B."/>
            <person name="Kwon S.-W."/>
        </authorList>
    </citation>
    <scope>NUCLEOTIDE SEQUENCE [LARGE SCALE GENOMIC DNA]</scope>
    <source>
        <strain evidence="9 10">KACC 21265</strain>
    </source>
</reference>
<feature type="transmembrane region" description="Helical" evidence="7">
    <location>
        <begin position="254"/>
        <end position="276"/>
    </location>
</feature>
<feature type="transmembrane region" description="Helical" evidence="7">
    <location>
        <begin position="22"/>
        <end position="45"/>
    </location>
</feature>
<keyword evidence="2" id="KW-0813">Transport</keyword>
<gene>
    <name evidence="9" type="ORF">GT347_24315</name>
</gene>
<dbReference type="RefSeq" id="WP_160554645.1">
    <property type="nucleotide sequence ID" value="NZ_CP047650.1"/>
</dbReference>
<feature type="transmembrane region" description="Helical" evidence="7">
    <location>
        <begin position="119"/>
        <end position="144"/>
    </location>
</feature>
<dbReference type="PRINTS" id="PR01036">
    <property type="entry name" value="TCRTETB"/>
</dbReference>
<dbReference type="GO" id="GO:0022857">
    <property type="term" value="F:transmembrane transporter activity"/>
    <property type="evidence" value="ECO:0007669"/>
    <property type="project" value="InterPro"/>
</dbReference>
<dbReference type="FunFam" id="1.20.1720.10:FF:000004">
    <property type="entry name" value="EmrB/QacA family drug resistance transporter"/>
    <property type="match status" value="1"/>
</dbReference>
<keyword evidence="6 7" id="KW-0472">Membrane</keyword>
<feature type="transmembrane region" description="Helical" evidence="7">
    <location>
        <begin position="156"/>
        <end position="176"/>
    </location>
</feature>
<feature type="transmembrane region" description="Helical" evidence="7">
    <location>
        <begin position="57"/>
        <end position="76"/>
    </location>
</feature>
<dbReference type="Gene3D" id="1.20.1250.20">
    <property type="entry name" value="MFS general substrate transporter like domains"/>
    <property type="match status" value="1"/>
</dbReference>
<organism evidence="9 10">
    <name type="scientific">Xylophilus rhododendri</name>
    <dbReference type="NCBI Taxonomy" id="2697032"/>
    <lineage>
        <taxon>Bacteria</taxon>
        <taxon>Pseudomonadati</taxon>
        <taxon>Pseudomonadota</taxon>
        <taxon>Betaproteobacteria</taxon>
        <taxon>Burkholderiales</taxon>
        <taxon>Xylophilus</taxon>
    </lineage>
</organism>
<dbReference type="PANTHER" id="PTHR23501">
    <property type="entry name" value="MAJOR FACILITATOR SUPERFAMILY"/>
    <property type="match status" value="1"/>
</dbReference>
<dbReference type="InterPro" id="IPR011701">
    <property type="entry name" value="MFS"/>
</dbReference>
<name>A0A857JDT4_9BURK</name>
<evidence type="ECO:0000256" key="2">
    <source>
        <dbReference type="ARBA" id="ARBA00022448"/>
    </source>
</evidence>
<evidence type="ECO:0000256" key="7">
    <source>
        <dbReference type="SAM" id="Phobius"/>
    </source>
</evidence>
<dbReference type="CDD" id="cd17502">
    <property type="entry name" value="MFS_Azr1_MDR_like"/>
    <property type="match status" value="1"/>
</dbReference>
<feature type="transmembrane region" description="Helical" evidence="7">
    <location>
        <begin position="196"/>
        <end position="214"/>
    </location>
</feature>
<evidence type="ECO:0000256" key="4">
    <source>
        <dbReference type="ARBA" id="ARBA00022692"/>
    </source>
</evidence>
<accession>A0A857JDT4</accession>
<feature type="transmembrane region" description="Helical" evidence="7">
    <location>
        <begin position="226"/>
        <end position="248"/>
    </location>
</feature>
<evidence type="ECO:0000256" key="6">
    <source>
        <dbReference type="ARBA" id="ARBA00023136"/>
    </source>
</evidence>
<feature type="transmembrane region" description="Helical" evidence="7">
    <location>
        <begin position="332"/>
        <end position="354"/>
    </location>
</feature>
<dbReference type="Proteomes" id="UP000464787">
    <property type="component" value="Chromosome"/>
</dbReference>
<feature type="transmembrane region" description="Helical" evidence="7">
    <location>
        <begin position="386"/>
        <end position="409"/>
    </location>
</feature>
<keyword evidence="4 7" id="KW-0812">Transmembrane</keyword>
<dbReference type="EMBL" id="CP047650">
    <property type="protein sequence ID" value="QHJ00836.1"/>
    <property type="molecule type" value="Genomic_DNA"/>
</dbReference>
<dbReference type="InterPro" id="IPR020846">
    <property type="entry name" value="MFS_dom"/>
</dbReference>
<dbReference type="Pfam" id="PF07690">
    <property type="entry name" value="MFS_1"/>
    <property type="match status" value="1"/>
</dbReference>
<evidence type="ECO:0000256" key="1">
    <source>
        <dbReference type="ARBA" id="ARBA00004651"/>
    </source>
</evidence>
<dbReference type="SUPFAM" id="SSF103473">
    <property type="entry name" value="MFS general substrate transporter"/>
    <property type="match status" value="1"/>
</dbReference>
<keyword evidence="5 7" id="KW-1133">Transmembrane helix</keyword>
<feature type="domain" description="Major facilitator superfamily (MFS) profile" evidence="8">
    <location>
        <begin position="23"/>
        <end position="531"/>
    </location>
</feature>
<dbReference type="PANTHER" id="PTHR23501:SF197">
    <property type="entry name" value="COMD"/>
    <property type="match status" value="1"/>
</dbReference>
<proteinExistence type="predicted"/>
<feature type="transmembrane region" description="Helical" evidence="7">
    <location>
        <begin position="297"/>
        <end position="320"/>
    </location>
</feature>
<dbReference type="InterPro" id="IPR036259">
    <property type="entry name" value="MFS_trans_sf"/>
</dbReference>
<keyword evidence="3" id="KW-1003">Cell membrane</keyword>
<dbReference type="Gene3D" id="1.20.1720.10">
    <property type="entry name" value="Multidrug resistance protein D"/>
    <property type="match status" value="1"/>
</dbReference>
<dbReference type="PROSITE" id="PS50850">
    <property type="entry name" value="MFS"/>
    <property type="match status" value="1"/>
</dbReference>
<dbReference type="AlphaFoldDB" id="A0A857JDT4"/>
<keyword evidence="10" id="KW-1185">Reference proteome</keyword>
<feature type="transmembrane region" description="Helical" evidence="7">
    <location>
        <begin position="88"/>
        <end position="107"/>
    </location>
</feature>
<sequence length="548" mass="56758">MTDTPTAPAPAPQTFTPAERRITMAALMIVFMLSALDQTIVATAMPRIVSQLSGLDLYAWVTTAYLLASTVMVPIYGKLSDIYGRKPILVGGILIFLAGSALCGLAGEFGALPLLGGGMVQLIVFRALQGLGGAALITSAFALIADLYPPRERAKLGGLFGSVFGLASVVGPVLGGFFTDMGSVQLLGHEVAGWRWVFYINLPLGALALFMILVKTPPLTHRIGGRIDFAGAALLLTTFIPLLLALSWGGTRGWASAPVLGLFGLALAGFVALLVVESRVDNPIVALSLFRNRVFATASLASCLIFMAFMGLASFLPLLIQLGQGMPATTSGLVMLPLTLGLIAAASLSGLFVGRVGRYKAVMVGGAALTTVGAFLLSRLPVDAGIWGLVWRVALLGIGLGPAQSVFNIAMQNAVERRYLGVVTSAGQFFRQVGSTIGVAIFGAVLTHQLAVGSVAPTEPAQPGAVVHTLTLAELERMALASHVPGGTSAAPAVDAAVRTTVTTAVKGVIGAGTLVCLLALLATLFVPEIPLRSQAERTRKPEPEPVA</sequence>
<dbReference type="KEGG" id="xyk:GT347_24315"/>
<evidence type="ECO:0000259" key="8">
    <source>
        <dbReference type="PROSITE" id="PS50850"/>
    </source>
</evidence>
<evidence type="ECO:0000313" key="9">
    <source>
        <dbReference type="EMBL" id="QHJ00836.1"/>
    </source>
</evidence>
<evidence type="ECO:0000256" key="5">
    <source>
        <dbReference type="ARBA" id="ARBA00022989"/>
    </source>
</evidence>
<comment type="subcellular location">
    <subcellularLocation>
        <location evidence="1">Cell membrane</location>
        <topology evidence="1">Multi-pass membrane protein</topology>
    </subcellularLocation>
</comment>
<feature type="transmembrane region" description="Helical" evidence="7">
    <location>
        <begin position="361"/>
        <end position="380"/>
    </location>
</feature>